<dbReference type="GO" id="GO:0005524">
    <property type="term" value="F:ATP binding"/>
    <property type="evidence" value="ECO:0007669"/>
    <property type="project" value="UniProtKB-KW"/>
</dbReference>
<dbReference type="InterPro" id="IPR003594">
    <property type="entry name" value="HATPase_dom"/>
</dbReference>
<dbReference type="PRINTS" id="PR00344">
    <property type="entry name" value="BCTRLSENSOR"/>
</dbReference>
<dbReference type="InterPro" id="IPR036890">
    <property type="entry name" value="HATPase_C_sf"/>
</dbReference>
<evidence type="ECO:0000259" key="11">
    <source>
        <dbReference type="PROSITE" id="PS50109"/>
    </source>
</evidence>
<dbReference type="EMBL" id="JABWDU010000008">
    <property type="protein sequence ID" value="NVD42163.1"/>
    <property type="molecule type" value="Genomic_DNA"/>
</dbReference>
<proteinExistence type="predicted"/>
<dbReference type="GO" id="GO:0016020">
    <property type="term" value="C:membrane"/>
    <property type="evidence" value="ECO:0007669"/>
    <property type="project" value="UniProtKB-SubCell"/>
</dbReference>
<accession>A0A7Y6QAP2</accession>
<protein>
    <recommendedName>
        <fullName evidence="3">histidine kinase</fullName>
        <ecNumber evidence="3">2.7.13.3</ecNumber>
    </recommendedName>
</protein>
<evidence type="ECO:0000256" key="7">
    <source>
        <dbReference type="ARBA" id="ARBA00022777"/>
    </source>
</evidence>
<feature type="domain" description="Histidine kinase" evidence="11">
    <location>
        <begin position="420"/>
        <end position="634"/>
    </location>
</feature>
<comment type="caution">
    <text evidence="13">The sequence shown here is derived from an EMBL/GenBank/DDBJ whole genome shotgun (WGS) entry which is preliminary data.</text>
</comment>
<dbReference type="Pfam" id="PF02518">
    <property type="entry name" value="HATPase_c"/>
    <property type="match status" value="1"/>
</dbReference>
<evidence type="ECO:0000256" key="9">
    <source>
        <dbReference type="ARBA" id="ARBA00023012"/>
    </source>
</evidence>
<evidence type="ECO:0000256" key="1">
    <source>
        <dbReference type="ARBA" id="ARBA00000085"/>
    </source>
</evidence>
<dbReference type="SUPFAM" id="SSF55874">
    <property type="entry name" value="ATPase domain of HSP90 chaperone/DNA topoisomerase II/histidine kinase"/>
    <property type="match status" value="1"/>
</dbReference>
<keyword evidence="4" id="KW-0597">Phosphoprotein</keyword>
<feature type="domain" description="HAMP" evidence="12">
    <location>
        <begin position="355"/>
        <end position="407"/>
    </location>
</feature>
<comment type="catalytic activity">
    <reaction evidence="1">
        <text>ATP + protein L-histidine = ADP + protein N-phospho-L-histidine.</text>
        <dbReference type="EC" id="2.7.13.3"/>
    </reaction>
</comment>
<keyword evidence="10" id="KW-0812">Transmembrane</keyword>
<dbReference type="InterPro" id="IPR038188">
    <property type="entry name" value="TorS_sensor_sf"/>
</dbReference>
<dbReference type="Gene3D" id="1.10.287.130">
    <property type="match status" value="1"/>
</dbReference>
<dbReference type="SMART" id="SM00387">
    <property type="entry name" value="HATPase_c"/>
    <property type="match status" value="1"/>
</dbReference>
<name>A0A7Y6QAP2_9HYPH</name>
<dbReference type="InterPro" id="IPR036097">
    <property type="entry name" value="HisK_dim/P_sf"/>
</dbReference>
<sequence length="634" mass="67764">MSQSIEPAGDIRRWRFGIGARLILAFVAIVGLAVGACLVGWLSYERLSGELSRIAEDQMPQLAFASRLSKAGADIGSVTTVLAGAETRAEYNEIRSSYAARLLTLRSLLGESGAKADATDLLPLAQAIGENLDKIDLAAGKRFTLREAMRSDIEELRWVQADLLEEADPLVDDIRFNIEAETRNGHGAAALAEQQKSEALLTAVSQANLATGLIGRLVNATTQEEIQETNAFLGDSADDLASRIASLENWPDSITVRQLARRILDQSDVSTGIPNRKRSEMIEAAKLSELAAQNGRLVDDLARRIETEVVAIEASAAAAAQRAATAIETGRSLLLAIAILSVLLATAIGFFYVYRNLLARIRLLSAAAGAISSGRPATAIPAPEADELGDLAHALVLFRQTRDELIQSAKLAALGQMAAGIGHELNQPLAALRAHIHSATTLIGRGKGDQAVTNLDKMKGLTGRMADQISHIRRFARRPDAQLRPVDLTAAVRDAFSLLEHRFEEEAVEMQLRLPEEAGVLVMAEQVRLEQVAVNLIGNALDAVRGRPMRRVHATIEQVGADARLVVGDTGSGIAADDVAAVFDPFFTTKPVGSGLGLGLSISYNIVKDFGGEISILETSAHGTQFLVSLKGPQ</sequence>
<dbReference type="Gene3D" id="6.10.340.10">
    <property type="match status" value="1"/>
</dbReference>
<dbReference type="Pfam" id="PF00672">
    <property type="entry name" value="HAMP"/>
    <property type="match status" value="1"/>
</dbReference>
<feature type="transmembrane region" description="Helical" evidence="10">
    <location>
        <begin position="333"/>
        <end position="354"/>
    </location>
</feature>
<gene>
    <name evidence="13" type="ORF">HT585_25160</name>
</gene>
<keyword evidence="6" id="KW-0547">Nucleotide-binding</keyword>
<keyword evidence="7" id="KW-0418">Kinase</keyword>
<keyword evidence="5" id="KW-0808">Transferase</keyword>
<dbReference type="PANTHER" id="PTHR43065:SF46">
    <property type="entry name" value="C4-DICARBOXYLATE TRANSPORT SENSOR PROTEIN DCTB"/>
    <property type="match status" value="1"/>
</dbReference>
<dbReference type="RefSeq" id="WP_176355541.1">
    <property type="nucleotide sequence ID" value="NZ_JABWDU010000008.1"/>
</dbReference>
<keyword evidence="8" id="KW-0067">ATP-binding</keyword>
<dbReference type="Gene3D" id="3.30.565.10">
    <property type="entry name" value="Histidine kinase-like ATPase, C-terminal domain"/>
    <property type="match status" value="1"/>
</dbReference>
<dbReference type="InterPro" id="IPR003660">
    <property type="entry name" value="HAMP_dom"/>
</dbReference>
<evidence type="ECO:0000313" key="13">
    <source>
        <dbReference type="EMBL" id="NVD42163.1"/>
    </source>
</evidence>
<dbReference type="SUPFAM" id="SSF47384">
    <property type="entry name" value="Homodimeric domain of signal transducing histidine kinase"/>
    <property type="match status" value="1"/>
</dbReference>
<dbReference type="GO" id="GO:0000155">
    <property type="term" value="F:phosphorelay sensor kinase activity"/>
    <property type="evidence" value="ECO:0007669"/>
    <property type="project" value="InterPro"/>
</dbReference>
<keyword evidence="10" id="KW-0472">Membrane</keyword>
<dbReference type="SMART" id="SM00304">
    <property type="entry name" value="HAMP"/>
    <property type="match status" value="1"/>
</dbReference>
<dbReference type="PROSITE" id="PS50109">
    <property type="entry name" value="HIS_KIN"/>
    <property type="match status" value="1"/>
</dbReference>
<dbReference type="PANTHER" id="PTHR43065">
    <property type="entry name" value="SENSOR HISTIDINE KINASE"/>
    <property type="match status" value="1"/>
</dbReference>
<keyword evidence="10" id="KW-1133">Transmembrane helix</keyword>
<evidence type="ECO:0000313" key="14">
    <source>
        <dbReference type="Proteomes" id="UP000520198"/>
    </source>
</evidence>
<dbReference type="EC" id="2.7.13.3" evidence="3"/>
<keyword evidence="9" id="KW-0902">Two-component regulatory system</keyword>
<evidence type="ECO:0000256" key="8">
    <source>
        <dbReference type="ARBA" id="ARBA00022840"/>
    </source>
</evidence>
<evidence type="ECO:0000259" key="12">
    <source>
        <dbReference type="PROSITE" id="PS50885"/>
    </source>
</evidence>
<dbReference type="CDD" id="cd06225">
    <property type="entry name" value="HAMP"/>
    <property type="match status" value="1"/>
</dbReference>
<evidence type="ECO:0000256" key="6">
    <source>
        <dbReference type="ARBA" id="ARBA00022741"/>
    </source>
</evidence>
<dbReference type="PROSITE" id="PS50885">
    <property type="entry name" value="HAMP"/>
    <property type="match status" value="1"/>
</dbReference>
<keyword evidence="14" id="KW-1185">Reference proteome</keyword>
<dbReference type="Proteomes" id="UP000520198">
    <property type="component" value="Unassembled WGS sequence"/>
</dbReference>
<evidence type="ECO:0000256" key="4">
    <source>
        <dbReference type="ARBA" id="ARBA00022553"/>
    </source>
</evidence>
<dbReference type="InterPro" id="IPR005467">
    <property type="entry name" value="His_kinase_dom"/>
</dbReference>
<dbReference type="AlphaFoldDB" id="A0A7Y6QAP2"/>
<dbReference type="InterPro" id="IPR003661">
    <property type="entry name" value="HisK_dim/P_dom"/>
</dbReference>
<feature type="transmembrane region" description="Helical" evidence="10">
    <location>
        <begin position="22"/>
        <end position="44"/>
    </location>
</feature>
<dbReference type="Gene3D" id="1.20.58.920">
    <property type="match status" value="1"/>
</dbReference>
<organism evidence="13 14">
    <name type="scientific">Ensifer oleiphilus</name>
    <dbReference type="NCBI Taxonomy" id="2742698"/>
    <lineage>
        <taxon>Bacteria</taxon>
        <taxon>Pseudomonadati</taxon>
        <taxon>Pseudomonadota</taxon>
        <taxon>Alphaproteobacteria</taxon>
        <taxon>Hyphomicrobiales</taxon>
        <taxon>Rhizobiaceae</taxon>
        <taxon>Sinorhizobium/Ensifer group</taxon>
        <taxon>Ensifer</taxon>
    </lineage>
</organism>
<evidence type="ECO:0000256" key="10">
    <source>
        <dbReference type="SAM" id="Phobius"/>
    </source>
</evidence>
<dbReference type="SMART" id="SM00388">
    <property type="entry name" value="HisKA"/>
    <property type="match status" value="1"/>
</dbReference>
<reference evidence="13 14" key="1">
    <citation type="submission" date="2020-06" db="EMBL/GenBank/DDBJ databases">
        <authorList>
            <person name="Grouzdev D.S."/>
        </authorList>
    </citation>
    <scope>NUCLEOTIDE SEQUENCE [LARGE SCALE GENOMIC DNA]</scope>
    <source>
        <strain evidence="13 14">HO-A22</strain>
    </source>
</reference>
<evidence type="ECO:0000256" key="3">
    <source>
        <dbReference type="ARBA" id="ARBA00012438"/>
    </source>
</evidence>
<dbReference type="InterPro" id="IPR004358">
    <property type="entry name" value="Sig_transdc_His_kin-like_C"/>
</dbReference>
<evidence type="ECO:0000256" key="2">
    <source>
        <dbReference type="ARBA" id="ARBA00004370"/>
    </source>
</evidence>
<evidence type="ECO:0000256" key="5">
    <source>
        <dbReference type="ARBA" id="ARBA00022679"/>
    </source>
</evidence>
<comment type="subcellular location">
    <subcellularLocation>
        <location evidence="2">Membrane</location>
    </subcellularLocation>
</comment>
<dbReference type="CDD" id="cd00082">
    <property type="entry name" value="HisKA"/>
    <property type="match status" value="1"/>
</dbReference>
<dbReference type="Pfam" id="PF00512">
    <property type="entry name" value="HisKA"/>
    <property type="match status" value="1"/>
</dbReference>